<name>A0A0D3DLE8_BRAOL</name>
<comment type="subcellular location">
    <subcellularLocation>
        <location evidence="1">Endomembrane system</location>
        <topology evidence="1">Multi-pass membrane protein</topology>
    </subcellularLocation>
</comment>
<keyword evidence="3" id="KW-0808">Transferase</keyword>
<dbReference type="GO" id="GO:0016020">
    <property type="term" value="C:membrane"/>
    <property type="evidence" value="ECO:0007669"/>
    <property type="project" value="InterPro"/>
</dbReference>
<dbReference type="PANTHER" id="PTHR13301">
    <property type="entry name" value="X-BOX TRANSCRIPTION FACTOR-RELATED"/>
    <property type="match status" value="1"/>
</dbReference>
<feature type="transmembrane region" description="Helical" evidence="8">
    <location>
        <begin position="388"/>
        <end position="404"/>
    </location>
</feature>
<evidence type="ECO:0000256" key="8">
    <source>
        <dbReference type="SAM" id="Phobius"/>
    </source>
</evidence>
<keyword evidence="2" id="KW-0328">Glycosyltransferase</keyword>
<evidence type="ECO:0000256" key="7">
    <source>
        <dbReference type="ARBA" id="ARBA00023316"/>
    </source>
</evidence>
<dbReference type="GO" id="GO:0012505">
    <property type="term" value="C:endomembrane system"/>
    <property type="evidence" value="ECO:0007669"/>
    <property type="project" value="UniProtKB-SubCell"/>
</dbReference>
<evidence type="ECO:0000256" key="1">
    <source>
        <dbReference type="ARBA" id="ARBA00004127"/>
    </source>
</evidence>
<evidence type="ECO:0000256" key="2">
    <source>
        <dbReference type="ARBA" id="ARBA00022676"/>
    </source>
</evidence>
<dbReference type="Gramene" id="Bo8g033830.1">
    <property type="protein sequence ID" value="Bo8g033830.1"/>
    <property type="gene ID" value="Bo8g033830"/>
</dbReference>
<dbReference type="GO" id="GO:0016760">
    <property type="term" value="F:cellulose synthase (UDP-forming) activity"/>
    <property type="evidence" value="ECO:0007669"/>
    <property type="project" value="InterPro"/>
</dbReference>
<dbReference type="Gene3D" id="3.90.550.10">
    <property type="entry name" value="Spore Coat Polysaccharide Biosynthesis Protein SpsA, Chain A"/>
    <property type="match status" value="1"/>
</dbReference>
<dbReference type="STRING" id="109376.A0A0D3DLE8"/>
<evidence type="ECO:0000256" key="6">
    <source>
        <dbReference type="ARBA" id="ARBA00023136"/>
    </source>
</evidence>
<dbReference type="Proteomes" id="UP000032141">
    <property type="component" value="Chromosome C8"/>
</dbReference>
<keyword evidence="5 8" id="KW-1133">Transmembrane helix</keyword>
<protein>
    <submittedName>
        <fullName evidence="9">Uncharacterized protein</fullName>
    </submittedName>
</protein>
<evidence type="ECO:0000313" key="9">
    <source>
        <dbReference type="EnsemblPlants" id="Bo8g033830.1"/>
    </source>
</evidence>
<accession>A0A0D3DLE8</accession>
<evidence type="ECO:0000256" key="3">
    <source>
        <dbReference type="ARBA" id="ARBA00022679"/>
    </source>
</evidence>
<dbReference type="EnsemblPlants" id="Bo8g033830.1">
    <property type="protein sequence ID" value="Bo8g033830.1"/>
    <property type="gene ID" value="Bo8g033830"/>
</dbReference>
<dbReference type="OMA" id="RYHKERQ"/>
<dbReference type="HOGENOM" id="CLU_001418_2_2_1"/>
<reference evidence="9" key="2">
    <citation type="submission" date="2015-03" db="UniProtKB">
        <authorList>
            <consortium name="EnsemblPlants"/>
        </authorList>
    </citation>
    <scope>IDENTIFICATION</scope>
</reference>
<dbReference type="AlphaFoldDB" id="A0A0D3DLE8"/>
<dbReference type="GO" id="GO:0071555">
    <property type="term" value="P:cell wall organization"/>
    <property type="evidence" value="ECO:0007669"/>
    <property type="project" value="UniProtKB-KW"/>
</dbReference>
<keyword evidence="7" id="KW-0961">Cell wall biogenesis/degradation</keyword>
<keyword evidence="6 8" id="KW-0472">Membrane</keyword>
<dbReference type="InterPro" id="IPR029044">
    <property type="entry name" value="Nucleotide-diphossugar_trans"/>
</dbReference>
<proteinExistence type="predicted"/>
<dbReference type="GO" id="GO:0030244">
    <property type="term" value="P:cellulose biosynthetic process"/>
    <property type="evidence" value="ECO:0007669"/>
    <property type="project" value="InterPro"/>
</dbReference>
<keyword evidence="10" id="KW-1185">Reference proteome</keyword>
<dbReference type="Pfam" id="PF03552">
    <property type="entry name" value="Cellulose_synt"/>
    <property type="match status" value="2"/>
</dbReference>
<dbReference type="InterPro" id="IPR005150">
    <property type="entry name" value="Cellulose_synth"/>
</dbReference>
<sequence length="405" mass="44014">MIHEFEQLRVSGLMTNAPYMLNVDCDMYANEADVVRQAMCVFFQKSKSPDRCAFVQFPQEFYDSNSNELAVVQSYLGRGVAGIQGPLYCGSGCFHTRRVMYGLSPDDLENNGDLSSAATKFLDEDSLARKFGSSKELLGCLYDSVAEDMNTSIGIHLRGWSSSYICPDPPAFLGSTPSVGFEAIVQQRRWGTGAIEVLFNKQSPLRGMFSSKIRFRQRLAYLWVSASAAAPASAAAAASMRPVVVRFADADAAAYYIATADFIGVCRRTRRSDAAMLTLPLPSVPAATKRTALLSLACVLPAPQHGLISQGTLSSHNCHNCGDALPLYSMAIYQQWFFSTIVRSSCHHEGGRSGLAENCACILVILLFPPFLKGLFAKGKYGIPLSTLSKAAVLAMIFVVFAVGY</sequence>
<dbReference type="eggNOG" id="ENOG502QTT0">
    <property type="taxonomic scope" value="Eukaryota"/>
</dbReference>
<keyword evidence="4 8" id="KW-0812">Transmembrane</keyword>
<organism evidence="9 10">
    <name type="scientific">Brassica oleracea var. oleracea</name>
    <dbReference type="NCBI Taxonomy" id="109376"/>
    <lineage>
        <taxon>Eukaryota</taxon>
        <taxon>Viridiplantae</taxon>
        <taxon>Streptophyta</taxon>
        <taxon>Embryophyta</taxon>
        <taxon>Tracheophyta</taxon>
        <taxon>Spermatophyta</taxon>
        <taxon>Magnoliopsida</taxon>
        <taxon>eudicotyledons</taxon>
        <taxon>Gunneridae</taxon>
        <taxon>Pentapetalae</taxon>
        <taxon>rosids</taxon>
        <taxon>malvids</taxon>
        <taxon>Brassicales</taxon>
        <taxon>Brassicaceae</taxon>
        <taxon>Brassiceae</taxon>
        <taxon>Brassica</taxon>
    </lineage>
</organism>
<evidence type="ECO:0000313" key="10">
    <source>
        <dbReference type="Proteomes" id="UP000032141"/>
    </source>
</evidence>
<reference evidence="9 10" key="1">
    <citation type="journal article" date="2014" name="Genome Biol.">
        <title>Transcriptome and methylome profiling reveals relics of genome dominance in the mesopolyploid Brassica oleracea.</title>
        <authorList>
            <person name="Parkin I.A."/>
            <person name="Koh C."/>
            <person name="Tang H."/>
            <person name="Robinson S.J."/>
            <person name="Kagale S."/>
            <person name="Clarke W.E."/>
            <person name="Town C.D."/>
            <person name="Nixon J."/>
            <person name="Krishnakumar V."/>
            <person name="Bidwell S.L."/>
            <person name="Denoeud F."/>
            <person name="Belcram H."/>
            <person name="Links M.G."/>
            <person name="Just J."/>
            <person name="Clarke C."/>
            <person name="Bender T."/>
            <person name="Huebert T."/>
            <person name="Mason A.S."/>
            <person name="Pires J.C."/>
            <person name="Barker G."/>
            <person name="Moore J."/>
            <person name="Walley P.G."/>
            <person name="Manoli S."/>
            <person name="Batley J."/>
            <person name="Edwards D."/>
            <person name="Nelson M.N."/>
            <person name="Wang X."/>
            <person name="Paterson A.H."/>
            <person name="King G."/>
            <person name="Bancroft I."/>
            <person name="Chalhoub B."/>
            <person name="Sharpe A.G."/>
        </authorList>
    </citation>
    <scope>NUCLEOTIDE SEQUENCE</scope>
    <source>
        <strain evidence="9 10">cv. TO1000</strain>
    </source>
</reference>
<evidence type="ECO:0000256" key="4">
    <source>
        <dbReference type="ARBA" id="ARBA00022692"/>
    </source>
</evidence>
<evidence type="ECO:0000256" key="5">
    <source>
        <dbReference type="ARBA" id="ARBA00022989"/>
    </source>
</evidence>